<accession>A0ABM7Q2V1</accession>
<gene>
    <name evidence="3" type="ORF">LYSCAS_05860</name>
</gene>
<dbReference type="RefSeq" id="WP_213435549.1">
    <property type="nucleotide sequence ID" value="NZ_AP024545.1"/>
</dbReference>
<evidence type="ECO:0000313" key="3">
    <source>
        <dbReference type="EMBL" id="BCT91562.1"/>
    </source>
</evidence>
<organism evidence="3 4">
    <name type="scientific">Noviluteimonas caseinilytica</name>
    <dbReference type="NCBI Taxonomy" id="2675101"/>
    <lineage>
        <taxon>Bacteria</taxon>
        <taxon>Pseudomonadati</taxon>
        <taxon>Pseudomonadota</taxon>
        <taxon>Gammaproteobacteria</taxon>
        <taxon>Lysobacterales</taxon>
        <taxon>Lysobacteraceae</taxon>
        <taxon>Noviluteimonas</taxon>
    </lineage>
</organism>
<reference evidence="3 4" key="1">
    <citation type="submission" date="2021-03" db="EMBL/GenBank/DDBJ databases">
        <title>Complete Genome Sequences of Two Lysobacter Strains Isolated from Sea Water (Lysobacter caseinilyticus) and Soil (Lysobacter helvus) in South Korea.</title>
        <authorList>
            <person name="Watanabe Y."/>
            <person name="Arakawa K."/>
        </authorList>
    </citation>
    <scope>NUCLEOTIDE SEQUENCE [LARGE SCALE GENOMIC DNA]</scope>
    <source>
        <strain evidence="3 4">KVB24</strain>
    </source>
</reference>
<evidence type="ECO:0000313" key="4">
    <source>
        <dbReference type="Proteomes" id="UP000681317"/>
    </source>
</evidence>
<dbReference type="InterPro" id="IPR025693">
    <property type="entry name" value="Gly-zipper_OmpA-like_dom"/>
</dbReference>
<keyword evidence="4" id="KW-1185">Reference proteome</keyword>
<proteinExistence type="predicted"/>
<feature type="domain" description="Glycine-zipper-containing OmpA-like membrane" evidence="2">
    <location>
        <begin position="51"/>
        <end position="90"/>
    </location>
</feature>
<dbReference type="Pfam" id="PF13436">
    <property type="entry name" value="Gly-zipper_OmpA"/>
    <property type="match status" value="1"/>
</dbReference>
<evidence type="ECO:0000259" key="2">
    <source>
        <dbReference type="Pfam" id="PF13436"/>
    </source>
</evidence>
<dbReference type="EMBL" id="AP024545">
    <property type="protein sequence ID" value="BCT91562.1"/>
    <property type="molecule type" value="Genomic_DNA"/>
</dbReference>
<sequence length="129" mass="13002">MRILIADDQSADQKAKDDGSCQAWAKTDTGIDPAAVAAAPTTTTGPQGQRARGAVRGAAAGAVIGEVAHGDSSQGAKTGAAAGVIAGGARSRRSQAAQVQQQQTAKAQSIDTYWRAWGACMSGKGYTVQ</sequence>
<evidence type="ECO:0000256" key="1">
    <source>
        <dbReference type="SAM" id="MobiDB-lite"/>
    </source>
</evidence>
<name>A0ABM7Q2V1_9GAMM</name>
<protein>
    <recommendedName>
        <fullName evidence="2">Glycine-zipper-containing OmpA-like membrane domain-containing protein</fullName>
    </recommendedName>
</protein>
<feature type="region of interest" description="Disordered" evidence="1">
    <location>
        <begin position="1"/>
        <end position="20"/>
    </location>
</feature>
<dbReference type="Proteomes" id="UP000681317">
    <property type="component" value="Chromosome"/>
</dbReference>